<protein>
    <submittedName>
        <fullName evidence="1">Uncharacterized protein</fullName>
    </submittedName>
</protein>
<accession>X1U0W4</accession>
<dbReference type="AlphaFoldDB" id="X1U0W4"/>
<dbReference type="EMBL" id="BARW01030924">
    <property type="protein sequence ID" value="GAJ11198.1"/>
    <property type="molecule type" value="Genomic_DNA"/>
</dbReference>
<organism evidence="1">
    <name type="scientific">marine sediment metagenome</name>
    <dbReference type="NCBI Taxonomy" id="412755"/>
    <lineage>
        <taxon>unclassified sequences</taxon>
        <taxon>metagenomes</taxon>
        <taxon>ecological metagenomes</taxon>
    </lineage>
</organism>
<feature type="non-terminal residue" evidence="1">
    <location>
        <position position="1"/>
    </location>
</feature>
<gene>
    <name evidence="1" type="ORF">S12H4_49319</name>
</gene>
<evidence type="ECO:0000313" key="1">
    <source>
        <dbReference type="EMBL" id="GAJ11198.1"/>
    </source>
</evidence>
<proteinExistence type="predicted"/>
<name>X1U0W4_9ZZZZ</name>
<comment type="caution">
    <text evidence="1">The sequence shown here is derived from an EMBL/GenBank/DDBJ whole genome shotgun (WGS) entry which is preliminary data.</text>
</comment>
<sequence>LFMYETENQTFPYSFHDSLTPPPGGYPGYGQYDRRAWWWFNYITNYSKKDKGKKTVIACPSKQIRNPKLIDNILCGNYGVNRSVCKSSDDIQSRREEFVGTPLSSSDILHPGQTLLIVDSGYSLISWWHVTDVPPVSLGSTIEDTAYVPGLEINKDKNLWPGQKWDAVTGRHPNKTINIGFADAKTSLPQRVEWYTRFADDAEFVLETVMVVEYLDESEIQAVIKDAGF</sequence>
<reference evidence="1" key="1">
    <citation type="journal article" date="2014" name="Front. Microbiol.">
        <title>High frequency of phylogenetically diverse reductive dehalogenase-homologous genes in deep subseafloor sedimentary metagenomes.</title>
        <authorList>
            <person name="Kawai M."/>
            <person name="Futagami T."/>
            <person name="Toyoda A."/>
            <person name="Takaki Y."/>
            <person name="Nishi S."/>
            <person name="Hori S."/>
            <person name="Arai W."/>
            <person name="Tsubouchi T."/>
            <person name="Morono Y."/>
            <person name="Uchiyama I."/>
            <person name="Ito T."/>
            <person name="Fujiyama A."/>
            <person name="Inagaki F."/>
            <person name="Takami H."/>
        </authorList>
    </citation>
    <scope>NUCLEOTIDE SEQUENCE</scope>
    <source>
        <strain evidence="1">Expedition CK06-06</strain>
    </source>
</reference>